<feature type="region of interest" description="Disordered" evidence="3">
    <location>
        <begin position="816"/>
        <end position="841"/>
    </location>
</feature>
<dbReference type="EMBL" id="JAPFFF010000010">
    <property type="protein sequence ID" value="KAK8881154.1"/>
    <property type="molecule type" value="Genomic_DNA"/>
</dbReference>
<feature type="region of interest" description="Disordered" evidence="3">
    <location>
        <begin position="872"/>
        <end position="893"/>
    </location>
</feature>
<feature type="region of interest" description="Disordered" evidence="3">
    <location>
        <begin position="927"/>
        <end position="955"/>
    </location>
</feature>
<dbReference type="Pfam" id="PF14538">
    <property type="entry name" value="Raptor_N"/>
    <property type="match status" value="1"/>
</dbReference>
<feature type="region of interest" description="Disordered" evidence="3">
    <location>
        <begin position="1333"/>
        <end position="1356"/>
    </location>
</feature>
<comment type="caution">
    <text evidence="5">The sequence shown here is derived from an EMBL/GenBank/DDBJ whole genome shotgun (WGS) entry which is preliminary data.</text>
</comment>
<dbReference type="SUPFAM" id="SSF50969">
    <property type="entry name" value="YVTN repeat-like/Quinoprotein amine dehydrogenase"/>
    <property type="match status" value="1"/>
</dbReference>
<keyword evidence="2" id="KW-0677">Repeat</keyword>
<gene>
    <name evidence="5" type="ORF">M9Y10_003884</name>
</gene>
<accession>A0ABR2JR33</accession>
<dbReference type="InterPro" id="IPR029347">
    <property type="entry name" value="Raptor_N"/>
</dbReference>
<evidence type="ECO:0000256" key="3">
    <source>
        <dbReference type="SAM" id="MobiDB-lite"/>
    </source>
</evidence>
<dbReference type="InterPro" id="IPR004083">
    <property type="entry name" value="Raptor"/>
</dbReference>
<dbReference type="PANTHER" id="PTHR12848:SF16">
    <property type="entry name" value="REGULATORY-ASSOCIATED PROTEIN OF MTOR"/>
    <property type="match status" value="1"/>
</dbReference>
<feature type="compositionally biased region" description="Acidic residues" evidence="3">
    <location>
        <begin position="876"/>
        <end position="885"/>
    </location>
</feature>
<evidence type="ECO:0000256" key="2">
    <source>
        <dbReference type="ARBA" id="ARBA00022737"/>
    </source>
</evidence>
<sequence>MHSWSMIQTDGDEEEAIEEDVHEDYPVINSIDNIFNNFIYRPTSMKIREGRDCEVEKFLNQDYTFFSPQPITYAAANIPEQINTSVEKVIIHLLDLSLIPRSKKSTFIHSWYNLSNYTSVEATRMVNQFIESNYKHIDKKSWEFRTEITWASTYLSQYNKYQRTQQQTISHTIRIFHYIGLGFPPPERNRIWMKDTSPTGSSSLQDLSQTFYPPCLLIFDCDKAAILKDYLNDTLVRIISKLDHNGFSIDPNISKLFFSFFACSENEQLRIASNLPQNFFTCSLLTPNRAFSAITGINVTNVPLFESLLIIFTDTIALETLTTDLFYRLFRGDSIVSNLWRRFLLAQRLMKTFGLHSQSIPDLPDMSEHQLWGQFEFSLMSVGAFNPLINLSDLYLKQFETTECPPNYVCAFVSSLLQIPDSITSNGNTDPSKKTLKEIVMSKIASFMEKSPKNCRLIASFINFKNLGDFQTYLNSKKNSFCDHCTIMSGLLLVASSILKVVNASFSITDATRICFDKHHFNDKIRVYILSILVALRDVQSRLSCFFNTENTTDKFLPLLFQSSPLLREWILLFIHSTISRFSLEIKIGSSYLHVYCMLLLAERRKLTRAAAVNILTTILIPRCFEFNRTIMSCALKAAVDGSRVVRFAFLCMAARFASINQDNFDGKINDNVNNSSSSNNGFYNCADNDVNLNLNNLLNSSDNDKKRKESIDDMNDYEYNEVEIESLNENNSNNNNNSVDYSHSDDNINLFSSSNMSLKKLNKDFELIKVDCDDEKSKVPFYYRIDATSEELGIDPNLDYIIREDPIQFAKMSMKAGAGSENDENKLNSNKTEKGSNNGFYQTVFNKSDIQKEGKAFTPNNNGFYQTVFSKSDVQEEEEEEEENNGFYQTYNDKSKKSSGFYQTVFDNDTKSTGFYKTVGGESNDLKDLKVKNSSDSDSDDVTPSKTHTDEICNDESVGSAPNLSLLLRRLVKKLCNDPYEHIRKFANQLLKNPTKSGLEELYLRNSIEVHKMAHLLLFSGSLDKSEMQQRYTDTYLSCDELELFEMFNANASPTAHLSSKSSVSDSHFDHGQTANDLNSIMEPQDNSGALSTLYKPFDTTYLSEVESDMINSNSSSIENNNLNSTDMNLNQLLSSAVVSICFDLEHNNVAAATANGFVVWGENRWHIPSSENSMKSAIHSIVPLPKLALAVAATNGYIYILRNGFYDPVDCFQPSTISPAGKTVMVAVSFDAKPIPKIEMKEKSIPFHRNMDYGQPKTTLLYIAQGNNEILVWDIEALILIKRISVPSPPTSMQIIKISKKVPNPAKLPLNEMDLKEASIRHFGFSSSKKFNDTSLNNNNNNTSSEIKKDSSSCDDEDDHLIKKSKGLAFQPSNFSTSSDNRNVIGFSNEIKSSYYSSMDHDLKINSSGSLSEDENDFEDDFEEEYNITETECFLYASLQNGSIIKINTNINEIVQINNMYKDANNDNDNGSDDSSFNYVKIGVHKNILFSVSKKGPLYFWEDFENPRKITESWDDKPALDFLVHPLFPIAIRIDDHSVTLLKLYEDSPMELQLSHSCSSLNESKNDSKNMVGTCCCFDGSRPLCAIGYDDGTVAVWRLKIH</sequence>
<keyword evidence="6" id="KW-1185">Reference proteome</keyword>
<dbReference type="InterPro" id="IPR011044">
    <property type="entry name" value="Quino_amine_DH_bsu"/>
</dbReference>
<dbReference type="Proteomes" id="UP001470230">
    <property type="component" value="Unassembled WGS sequence"/>
</dbReference>
<evidence type="ECO:0000259" key="4">
    <source>
        <dbReference type="SMART" id="SM01302"/>
    </source>
</evidence>
<evidence type="ECO:0000313" key="6">
    <source>
        <dbReference type="Proteomes" id="UP001470230"/>
    </source>
</evidence>
<dbReference type="SMART" id="SM01302">
    <property type="entry name" value="Raptor_N"/>
    <property type="match status" value="1"/>
</dbReference>
<dbReference type="PANTHER" id="PTHR12848">
    <property type="entry name" value="REGULATORY-ASSOCIATED PROTEIN OF MTOR"/>
    <property type="match status" value="1"/>
</dbReference>
<evidence type="ECO:0000256" key="1">
    <source>
        <dbReference type="ARBA" id="ARBA00022574"/>
    </source>
</evidence>
<keyword evidence="1" id="KW-0853">WD repeat</keyword>
<feature type="domain" description="Raptor N-terminal CASPase-like" evidence="4">
    <location>
        <begin position="90"/>
        <end position="232"/>
    </location>
</feature>
<evidence type="ECO:0000313" key="5">
    <source>
        <dbReference type="EMBL" id="KAK8881154.1"/>
    </source>
</evidence>
<feature type="compositionally biased region" description="Basic and acidic residues" evidence="3">
    <location>
        <begin position="824"/>
        <end position="835"/>
    </location>
</feature>
<organism evidence="5 6">
    <name type="scientific">Tritrichomonas musculus</name>
    <dbReference type="NCBI Taxonomy" id="1915356"/>
    <lineage>
        <taxon>Eukaryota</taxon>
        <taxon>Metamonada</taxon>
        <taxon>Parabasalia</taxon>
        <taxon>Tritrichomonadida</taxon>
        <taxon>Tritrichomonadidae</taxon>
        <taxon>Tritrichomonas</taxon>
    </lineage>
</organism>
<feature type="compositionally biased region" description="Basic and acidic residues" evidence="3">
    <location>
        <begin position="927"/>
        <end position="936"/>
    </location>
</feature>
<proteinExistence type="predicted"/>
<reference evidence="5 6" key="1">
    <citation type="submission" date="2024-04" db="EMBL/GenBank/DDBJ databases">
        <title>Tritrichomonas musculus Genome.</title>
        <authorList>
            <person name="Alves-Ferreira E."/>
            <person name="Grigg M."/>
            <person name="Lorenzi H."/>
            <person name="Galac M."/>
        </authorList>
    </citation>
    <scope>NUCLEOTIDE SEQUENCE [LARGE SCALE GENOMIC DNA]</scope>
    <source>
        <strain evidence="5 6">EAF2021</strain>
    </source>
</reference>
<protein>
    <recommendedName>
        <fullName evidence="4">Raptor N-terminal CASPase-like domain-containing protein</fullName>
    </recommendedName>
</protein>
<name>A0ABR2JR33_9EUKA</name>